<dbReference type="STRING" id="1123501.Wenmar_01553"/>
<evidence type="ECO:0000256" key="2">
    <source>
        <dbReference type="SAM" id="Phobius"/>
    </source>
</evidence>
<keyword evidence="2" id="KW-1133">Transmembrane helix</keyword>
<keyword evidence="4" id="KW-1185">Reference proteome</keyword>
<dbReference type="Proteomes" id="UP000035100">
    <property type="component" value="Unassembled WGS sequence"/>
</dbReference>
<dbReference type="eggNOG" id="COG3164">
    <property type="taxonomic scope" value="Bacteria"/>
</dbReference>
<comment type="caution">
    <text evidence="3">The sequence shown here is derived from an EMBL/GenBank/DDBJ whole genome shotgun (WGS) entry which is preliminary data.</text>
</comment>
<feature type="compositionally biased region" description="Low complexity" evidence="1">
    <location>
        <begin position="36"/>
        <end position="48"/>
    </location>
</feature>
<feature type="transmembrane region" description="Helical" evidence="2">
    <location>
        <begin position="69"/>
        <end position="89"/>
    </location>
</feature>
<accession>A0A0D0QG17</accession>
<evidence type="ECO:0000256" key="1">
    <source>
        <dbReference type="SAM" id="MobiDB-lite"/>
    </source>
</evidence>
<feature type="region of interest" description="Disordered" evidence="1">
    <location>
        <begin position="1"/>
        <end position="61"/>
    </location>
</feature>
<keyword evidence="2" id="KW-0472">Membrane</keyword>
<name>A0A0D0QG17_9RHOB</name>
<gene>
    <name evidence="3" type="ORF">Wenmar_01553</name>
</gene>
<dbReference type="PATRIC" id="fig|1123501.6.peg.1643"/>
<organism evidence="3 4">
    <name type="scientific">Wenxinia marina DSM 24838</name>
    <dbReference type="NCBI Taxonomy" id="1123501"/>
    <lineage>
        <taxon>Bacteria</taxon>
        <taxon>Pseudomonadati</taxon>
        <taxon>Pseudomonadota</taxon>
        <taxon>Alphaproteobacteria</taxon>
        <taxon>Rhodobacterales</taxon>
        <taxon>Roseobacteraceae</taxon>
        <taxon>Wenxinia</taxon>
    </lineage>
</organism>
<keyword evidence="2" id="KW-0812">Transmembrane</keyword>
<sequence>MAAQPLAIETEADEAADGPASAAEPRSEETWRDGARAASSGDSAVPSAAPAPPPPPPRRGKLGATVRPLLLLIAAPLVFVLALPVLMLGQEITAPSWITSRVEAQAAEMLGGGAIDVGEITLTVGRDLHPVIRLRHGRLIDAAGTELVRLPEAEIQLSPRGLILRREVLPQEIRLVGGALALRRQGDGRLAMSFEGAGEGPAVGTEGAPGAVAVSPDALAALFERPALEAIEAISAEGLIVNYLDERAGRAWTLDAGRVRLDRRGGLAVAASASLITGRSYVTDVALSLDRPGGAGAAQVALTVSRAASRDIATQSPALAWLAVLDAPLSVSSRAEIAGDGTLGEVSATLEIGAGTLRPSGGAQPLGFEEAKAYLRFDAAEGRVEFDEVQVASDWGSLAASGRATFGDLSGGLPKSLVGQFAFSNISIEPPGVYQSPLRLPSAEADFRLRLDPFRVEVGQVLLTGERGTQVIADGEVTAGQDGWAVAAQARIPRLGVRRAVELWPPGLLPGTRDWFDRNLTAGVLTDVAAVLRLRSGAAPLIWVSSDFEGATARLVPTLPPVEAGAGRLTFQDRRIAVALDRGRIEAPQGGTVDAAGTTFVLEDAGAHPLMARVELRTESTITAALSLLDLPPFGYPSGGGLATDVAEGRARVEGRLDFPLGDDRPPERVDWDIAASLSGVSSAGLLPGGRQLAAQALTMEVDRGRLSVGGRMRIGAVPVQATWSRALGEGSAGTARIEGEVTLSPEFLDEFGIALPDGMVRGEGQGRVSLTFPASGPPSFALSSDLRGVGLSIPEIGWSKAPAAVGSLEVAGTLGDTPRVDRLVLSAPGLDAAGSVTLREDGAGLDRLALSRLRVGGWLDAPVTLVGRGGAAPGVVLDGGSLDLRDAAFGGGGGGEVGPLTVTLDRLQVTEGIALTAFRGEFGGAGGLSGTFTGRINGGTAVQGTLVPENGRFAVRVRSADAGGAIRDAGFLPNATGGSLDLVLRPVGGEGTFDGTAVIRQVRVREAPELAQLLDAISVVGLLQQLDGQGLAFDSVDAEFRIAPDRVTIARAAAVGPGLGISVDGYYMPGPGTLDLQGVVSPFYFINAIGSVLTRPGEGLVGFNFTLRGPVGSPEVGVNPLSLLTPGMFREIFRRAPPELGR</sequence>
<dbReference type="EMBL" id="AONG01000008">
    <property type="protein sequence ID" value="KIQ69983.1"/>
    <property type="molecule type" value="Genomic_DNA"/>
</dbReference>
<proteinExistence type="predicted"/>
<protein>
    <submittedName>
        <fullName evidence="3">Uncharacterized protein</fullName>
    </submittedName>
</protein>
<reference evidence="3 4" key="1">
    <citation type="submission" date="2013-01" db="EMBL/GenBank/DDBJ databases">
        <authorList>
            <person name="Fiebig A."/>
            <person name="Goeker M."/>
            <person name="Klenk H.-P.P."/>
        </authorList>
    </citation>
    <scope>NUCLEOTIDE SEQUENCE [LARGE SCALE GENOMIC DNA]</scope>
    <source>
        <strain evidence="3 4">DSM 24838</strain>
    </source>
</reference>
<feature type="compositionally biased region" description="Basic and acidic residues" evidence="1">
    <location>
        <begin position="25"/>
        <end position="35"/>
    </location>
</feature>
<evidence type="ECO:0000313" key="3">
    <source>
        <dbReference type="EMBL" id="KIQ69983.1"/>
    </source>
</evidence>
<evidence type="ECO:0000313" key="4">
    <source>
        <dbReference type="Proteomes" id="UP000035100"/>
    </source>
</evidence>
<dbReference type="AlphaFoldDB" id="A0A0D0QG17"/>